<feature type="coiled-coil region" evidence="1">
    <location>
        <begin position="84"/>
        <end position="118"/>
    </location>
</feature>
<keyword evidence="2" id="KW-1133">Transmembrane helix</keyword>
<feature type="transmembrane region" description="Helical" evidence="2">
    <location>
        <begin position="171"/>
        <end position="191"/>
    </location>
</feature>
<evidence type="ECO:0000313" key="3">
    <source>
        <dbReference type="EMBL" id="CAF1450804.1"/>
    </source>
</evidence>
<comment type="caution">
    <text evidence="3">The sequence shown here is derived from an EMBL/GenBank/DDBJ whole genome shotgun (WGS) entry which is preliminary data.</text>
</comment>
<accession>A0A815PLF1</accession>
<evidence type="ECO:0000256" key="1">
    <source>
        <dbReference type="SAM" id="Coils"/>
    </source>
</evidence>
<dbReference type="Proteomes" id="UP000663845">
    <property type="component" value="Unassembled WGS sequence"/>
</dbReference>
<keyword evidence="1" id="KW-0175">Coiled coil</keyword>
<proteinExistence type="predicted"/>
<protein>
    <recommendedName>
        <fullName evidence="5">Transmembrane protein</fullName>
    </recommendedName>
</protein>
<dbReference type="EMBL" id="CAJNOG010001520">
    <property type="protein sequence ID" value="CAF1450804.1"/>
    <property type="molecule type" value="Genomic_DNA"/>
</dbReference>
<gene>
    <name evidence="3" type="ORF">JYZ213_LOCUS40676</name>
</gene>
<keyword evidence="2" id="KW-0472">Membrane</keyword>
<sequence length="192" mass="23482">MNIDNNNQETLKAPNEDIRERQYEILSPTHIFISQQQQQQQQRLNQDELCAISSGITSPEIDQYHETYSQQQVNDYEIGSDGDIKWLEDEYKEYIKQIEHMEELKEEEEQQYQLKLSKQLEDQEQWEEMLLQNLIALSEKQSNQDLYQSQQENNPCEYLKYMSRHTTLRNLAYYYYYYYYYMLVLIFYLVIV</sequence>
<evidence type="ECO:0008006" key="5">
    <source>
        <dbReference type="Google" id="ProtNLM"/>
    </source>
</evidence>
<evidence type="ECO:0000313" key="4">
    <source>
        <dbReference type="Proteomes" id="UP000663845"/>
    </source>
</evidence>
<reference evidence="3" key="1">
    <citation type="submission" date="2021-02" db="EMBL/GenBank/DDBJ databases">
        <authorList>
            <person name="Nowell W R."/>
        </authorList>
    </citation>
    <scope>NUCLEOTIDE SEQUENCE</scope>
</reference>
<organism evidence="3 4">
    <name type="scientific">Adineta steineri</name>
    <dbReference type="NCBI Taxonomy" id="433720"/>
    <lineage>
        <taxon>Eukaryota</taxon>
        <taxon>Metazoa</taxon>
        <taxon>Spiralia</taxon>
        <taxon>Gnathifera</taxon>
        <taxon>Rotifera</taxon>
        <taxon>Eurotatoria</taxon>
        <taxon>Bdelloidea</taxon>
        <taxon>Adinetida</taxon>
        <taxon>Adinetidae</taxon>
        <taxon>Adineta</taxon>
    </lineage>
</organism>
<dbReference type="AlphaFoldDB" id="A0A815PLF1"/>
<name>A0A815PLF1_9BILA</name>
<evidence type="ECO:0000256" key="2">
    <source>
        <dbReference type="SAM" id="Phobius"/>
    </source>
</evidence>
<keyword evidence="2" id="KW-0812">Transmembrane</keyword>